<feature type="region of interest" description="Disordered" evidence="5">
    <location>
        <begin position="869"/>
        <end position="896"/>
    </location>
</feature>
<comment type="caution">
    <text evidence="7">The sequence shown here is derived from an EMBL/GenBank/DDBJ whole genome shotgun (WGS) entry which is preliminary data.</text>
</comment>
<evidence type="ECO:0000256" key="1">
    <source>
        <dbReference type="ARBA" id="ARBA00004496"/>
    </source>
</evidence>
<feature type="domain" description="PDZ" evidence="6">
    <location>
        <begin position="19"/>
        <end position="81"/>
    </location>
</feature>
<feature type="compositionally biased region" description="Basic residues" evidence="5">
    <location>
        <begin position="285"/>
        <end position="295"/>
    </location>
</feature>
<evidence type="ECO:0000256" key="2">
    <source>
        <dbReference type="ARBA" id="ARBA00022490"/>
    </source>
</evidence>
<dbReference type="EMBL" id="JAINUF010000020">
    <property type="protein sequence ID" value="KAJ8336175.1"/>
    <property type="molecule type" value="Genomic_DNA"/>
</dbReference>
<dbReference type="GO" id="GO:0005634">
    <property type="term" value="C:nucleus"/>
    <property type="evidence" value="ECO:0007669"/>
    <property type="project" value="TreeGrafter"/>
</dbReference>
<feature type="region of interest" description="Disordered" evidence="5">
    <location>
        <begin position="349"/>
        <end position="369"/>
    </location>
</feature>
<sequence length="1140" mass="125624">MRSASMGTGDYLCITVRGGAPWGFSLRQGSELHHPLLVCQVDSRGRGAQVGLREGDEVVSLNGEPCADLTLPESLDLMENSDSLQLLVKRCGVPQPLGPESQREYFGEAEPNEEGLERTTLEVWPAGGSSGARGGEPYTCESQDEAYYGETESDSDLRAARSTLERRGSVTAGAVDPEDELAEDPRVTRPGGEPQTRRGDLVTSSSFSLGQVELTLQHPGRAWEGEGEGGKEEEEEEEEEERGRVLSDPQEERGSPVCVSFGSSLEAAESPEERDSESERDLGRPSKHRARHARLRRSESQSEKQVKEAKSKCKRIALLLTAAPNPNNKGVLMFKRRRQRAKKYTLVSYGTGETEPEDEEEDDEEGEDDQVVELTLLATSESELSEDLLANTQGRGNILGHDWDITLLEVEKKLNAQGEMERLPGTKGKGALMFAQRRQRIDEIAAEHEEMRRKGIPVEGVPAEAENVAVAKSPQVEEQSYMQTTVTQANQAFLDVNMQQLQHQQYQDQQQQQYLQTQQYPQAMNGTAHLQANELARSLVPNRTAKPFSGVQNRVPLPFSPSRNVSSPVSLGYTEKFRVVPPPVPVNTRPQVWSPGGEQIASRDERISVPAIKAGILQDTRKRGTARSTLPSKVSQLSMRGEKRAGFESGPEEDYLSLGAEACNFMQIPTVRSKDPPPVAPKPTINPASPPWATTQAPLPLSHSQGPTLAPGLAIMPTQSQSPQQHAAVSPWIPPQAQPQSPMNTWAPPHPQPPMNTWSPAQPQAHSQAPMNAWTPQPQKAPVSTAPPTQTHAPPHQPMKSWNQPRGTARSMVSRPMNSSYLHATKTLSTVVVGDDSSAEGLERPAMRGRGAELFARRQARMEKFVVDAETVQANKPPPTSPKPKSKSKAKTPPPPKHLNAVDVMRHQPYQLDPSLFTYEGLGRSCSLSLPRRLPSMTSRSDYGSPVTTPVFQPSYGPLERQASWMERAYKPPSPWEAASRNPLGLVDEAFAQRNIQQSIASNVKSAAQRKSLPDPPAEWKARVSYEGPRWGDARPEAPPAFTSPTKSVPAHYGPPFRQYQPQRSVTETSTGYAGDYRRPISQPGYRPMYSAAWRRKQWISPGVLIEKRFKLLKHKAEGDGTSAQVRDLPPHRVSLCTHL</sequence>
<dbReference type="OrthoDB" id="6502734at2759"/>
<evidence type="ECO:0000256" key="4">
    <source>
        <dbReference type="ARBA" id="ARBA00038161"/>
    </source>
</evidence>
<accession>A0A9Q1ECB4</accession>
<dbReference type="InterPro" id="IPR051976">
    <property type="entry name" value="Synaptopodin_domain"/>
</dbReference>
<gene>
    <name evidence="7" type="ORF">SKAU_G00395180</name>
</gene>
<evidence type="ECO:0000259" key="6">
    <source>
        <dbReference type="PROSITE" id="PS50106"/>
    </source>
</evidence>
<evidence type="ECO:0000256" key="5">
    <source>
        <dbReference type="SAM" id="MobiDB-lite"/>
    </source>
</evidence>
<comment type="subcellular location">
    <subcellularLocation>
        <location evidence="1">Cytoplasm</location>
    </subcellularLocation>
</comment>
<feature type="compositionally biased region" description="Acidic residues" evidence="5">
    <location>
        <begin position="231"/>
        <end position="240"/>
    </location>
</feature>
<dbReference type="PROSITE" id="PS50106">
    <property type="entry name" value="PDZ"/>
    <property type="match status" value="1"/>
</dbReference>
<dbReference type="InterPro" id="IPR036034">
    <property type="entry name" value="PDZ_sf"/>
</dbReference>
<feature type="compositionally biased region" description="Acidic residues" evidence="5">
    <location>
        <begin position="354"/>
        <end position="369"/>
    </location>
</feature>
<keyword evidence="3" id="KW-0597">Phosphoprotein</keyword>
<comment type="similarity">
    <text evidence="4">Belongs to the synaptopodin family.</text>
</comment>
<feature type="region of interest" description="Disordered" evidence="5">
    <location>
        <begin position="735"/>
        <end position="812"/>
    </location>
</feature>
<dbReference type="Gene3D" id="2.30.42.10">
    <property type="match status" value="1"/>
</dbReference>
<dbReference type="GO" id="GO:0003779">
    <property type="term" value="F:actin binding"/>
    <property type="evidence" value="ECO:0007669"/>
    <property type="project" value="TreeGrafter"/>
</dbReference>
<name>A0A9Q1ECB4_SYNKA</name>
<evidence type="ECO:0000256" key="3">
    <source>
        <dbReference type="ARBA" id="ARBA00022553"/>
    </source>
</evidence>
<feature type="region of interest" description="Disordered" evidence="5">
    <location>
        <begin position="670"/>
        <end position="693"/>
    </location>
</feature>
<dbReference type="Pfam" id="PF00595">
    <property type="entry name" value="PDZ"/>
    <property type="match status" value="1"/>
</dbReference>
<protein>
    <recommendedName>
        <fullName evidence="6">PDZ domain-containing protein</fullName>
    </recommendedName>
</protein>
<reference evidence="7" key="1">
    <citation type="journal article" date="2023" name="Science">
        <title>Genome structures resolve the early diversification of teleost fishes.</title>
        <authorList>
            <person name="Parey E."/>
            <person name="Louis A."/>
            <person name="Montfort J."/>
            <person name="Bouchez O."/>
            <person name="Roques C."/>
            <person name="Iampietro C."/>
            <person name="Lluch J."/>
            <person name="Castinel A."/>
            <person name="Donnadieu C."/>
            <person name="Desvignes T."/>
            <person name="Floi Bucao C."/>
            <person name="Jouanno E."/>
            <person name="Wen M."/>
            <person name="Mejri S."/>
            <person name="Dirks R."/>
            <person name="Jansen H."/>
            <person name="Henkel C."/>
            <person name="Chen W.J."/>
            <person name="Zahm M."/>
            <person name="Cabau C."/>
            <person name="Klopp C."/>
            <person name="Thompson A.W."/>
            <person name="Robinson-Rechavi M."/>
            <person name="Braasch I."/>
            <person name="Lecointre G."/>
            <person name="Bobe J."/>
            <person name="Postlethwait J.H."/>
            <person name="Berthelot C."/>
            <person name="Roest Crollius H."/>
            <person name="Guiguen Y."/>
        </authorList>
    </citation>
    <scope>NUCLEOTIDE SEQUENCE</scope>
    <source>
        <strain evidence="7">WJC10195</strain>
    </source>
</reference>
<feature type="compositionally biased region" description="Basic and acidic residues" evidence="5">
    <location>
        <begin position="271"/>
        <end position="284"/>
    </location>
</feature>
<feature type="compositionally biased region" description="Polar residues" evidence="5">
    <location>
        <begin position="1060"/>
        <end position="1072"/>
    </location>
</feature>
<feature type="region of interest" description="Disordered" evidence="5">
    <location>
        <begin position="1040"/>
        <end position="1079"/>
    </location>
</feature>
<evidence type="ECO:0000313" key="8">
    <source>
        <dbReference type="Proteomes" id="UP001152622"/>
    </source>
</evidence>
<dbReference type="PANTHER" id="PTHR24217">
    <property type="entry name" value="PUTATIVE-RELATED"/>
    <property type="match status" value="1"/>
</dbReference>
<organism evidence="7 8">
    <name type="scientific">Synaphobranchus kaupii</name>
    <name type="common">Kaup's arrowtooth eel</name>
    <dbReference type="NCBI Taxonomy" id="118154"/>
    <lineage>
        <taxon>Eukaryota</taxon>
        <taxon>Metazoa</taxon>
        <taxon>Chordata</taxon>
        <taxon>Craniata</taxon>
        <taxon>Vertebrata</taxon>
        <taxon>Euteleostomi</taxon>
        <taxon>Actinopterygii</taxon>
        <taxon>Neopterygii</taxon>
        <taxon>Teleostei</taxon>
        <taxon>Anguilliformes</taxon>
        <taxon>Synaphobranchidae</taxon>
        <taxon>Synaphobranchus</taxon>
    </lineage>
</organism>
<dbReference type="SUPFAM" id="SSF50156">
    <property type="entry name" value="PDZ domain-like"/>
    <property type="match status" value="1"/>
</dbReference>
<keyword evidence="8" id="KW-1185">Reference proteome</keyword>
<feature type="region of interest" description="Disordered" evidence="5">
    <location>
        <begin position="95"/>
        <end position="116"/>
    </location>
</feature>
<dbReference type="AlphaFoldDB" id="A0A9Q1ECB4"/>
<evidence type="ECO:0000313" key="7">
    <source>
        <dbReference type="EMBL" id="KAJ8336175.1"/>
    </source>
</evidence>
<keyword evidence="2" id="KW-0963">Cytoplasm</keyword>
<dbReference type="Proteomes" id="UP001152622">
    <property type="component" value="Chromosome 20"/>
</dbReference>
<dbReference type="SMART" id="SM00228">
    <property type="entry name" value="PDZ"/>
    <property type="match status" value="1"/>
</dbReference>
<dbReference type="GO" id="GO:0015629">
    <property type="term" value="C:actin cytoskeleton"/>
    <property type="evidence" value="ECO:0007669"/>
    <property type="project" value="TreeGrafter"/>
</dbReference>
<feature type="compositionally biased region" description="Polar residues" evidence="5">
    <location>
        <begin position="755"/>
        <end position="778"/>
    </location>
</feature>
<feature type="compositionally biased region" description="Basic and acidic residues" evidence="5">
    <location>
        <begin position="296"/>
        <end position="310"/>
    </location>
</feature>
<dbReference type="InterPro" id="IPR001478">
    <property type="entry name" value="PDZ"/>
</dbReference>
<feature type="region of interest" description="Disordered" evidence="5">
    <location>
        <begin position="165"/>
        <end position="310"/>
    </location>
</feature>
<feature type="compositionally biased region" description="Basic and acidic residues" evidence="5">
    <location>
        <begin position="241"/>
        <end position="254"/>
    </location>
</feature>
<dbReference type="PANTHER" id="PTHR24217:SF9">
    <property type="entry name" value="SYNAPTOPODIN-2"/>
    <property type="match status" value="1"/>
</dbReference>
<dbReference type="GO" id="GO:0032233">
    <property type="term" value="P:positive regulation of actin filament bundle assembly"/>
    <property type="evidence" value="ECO:0007669"/>
    <property type="project" value="TreeGrafter"/>
</dbReference>
<feature type="compositionally biased region" description="Basic and acidic residues" evidence="5">
    <location>
        <begin position="221"/>
        <end position="230"/>
    </location>
</feature>
<proteinExistence type="inferred from homology"/>
<dbReference type="GO" id="GO:0030018">
    <property type="term" value="C:Z disc"/>
    <property type="evidence" value="ECO:0007669"/>
    <property type="project" value="TreeGrafter"/>
</dbReference>